<dbReference type="InterPro" id="IPR010843">
    <property type="entry name" value="Uncharacterised_AroM"/>
</dbReference>
<proteinExistence type="predicted"/>
<dbReference type="GO" id="GO:0016855">
    <property type="term" value="F:racemase and epimerase activity, acting on amino acids and derivatives"/>
    <property type="evidence" value="ECO:0007669"/>
    <property type="project" value="InterPro"/>
</dbReference>
<dbReference type="Pfam" id="PF07302">
    <property type="entry name" value="AroM"/>
    <property type="match status" value="1"/>
</dbReference>
<dbReference type="Proteomes" id="UP001228139">
    <property type="component" value="Chromosome"/>
</dbReference>
<dbReference type="KEGG" id="epi:Q3V30_16540"/>
<organism evidence="1 2">
    <name type="scientific">Erwinia pyri</name>
    <dbReference type="NCBI Taxonomy" id="3062598"/>
    <lineage>
        <taxon>Bacteria</taxon>
        <taxon>Pseudomonadati</taxon>
        <taxon>Pseudomonadota</taxon>
        <taxon>Gammaproteobacteria</taxon>
        <taxon>Enterobacterales</taxon>
        <taxon>Erwiniaceae</taxon>
        <taxon>Erwinia</taxon>
    </lineage>
</organism>
<dbReference type="InterPro" id="IPR001920">
    <property type="entry name" value="Asp/Glu_race"/>
</dbReference>
<evidence type="ECO:0000313" key="1">
    <source>
        <dbReference type="EMBL" id="WLS78060.1"/>
    </source>
</evidence>
<keyword evidence="2" id="KW-1185">Reference proteome</keyword>
<dbReference type="NCBIfam" id="NF007788">
    <property type="entry name" value="PRK10481.1"/>
    <property type="match status" value="1"/>
</dbReference>
<gene>
    <name evidence="1" type="ORF">Q3V30_16540</name>
</gene>
<dbReference type="RefSeq" id="WP_306207539.1">
    <property type="nucleotide sequence ID" value="NZ_CP132353.1"/>
</dbReference>
<reference evidence="1 2" key="1">
    <citation type="submission" date="2023-07" db="EMBL/GenBank/DDBJ databases">
        <title>Pathogenic bacteria of pear tree diseases.</title>
        <authorList>
            <person name="Zhang Z."/>
            <person name="He L."/>
            <person name="Huang R."/>
        </authorList>
    </citation>
    <scope>NUCLEOTIDE SEQUENCE [LARGE SCALE GENOMIC DNA]</scope>
    <source>
        <strain evidence="1 2">DE2</strain>
    </source>
</reference>
<protein>
    <submittedName>
        <fullName evidence="1">AroM family protein</fullName>
    </submittedName>
</protein>
<dbReference type="SUPFAM" id="SSF53681">
    <property type="entry name" value="Aspartate/glutamate racemase"/>
    <property type="match status" value="1"/>
</dbReference>
<sequence>MKHSLAALTLGHAARSDLHPLLLEHLPEEQITHVGLLDGLTAEGIARHYAATENEKVVMTRLNDGTHVVLSAEKVEVALQNQIRELERQGFETILMLCSGQYSNLFTDSAILLEPYRILPPLVDAITDGHQVGIVVAREEYIAEQARKWKSLAQQPHFAVASPWHHSDDDLIDAALLLQEQGADVVVLDCLGYHQRHRDFLQKLLGIPVLLSNVLIAKLAAELLV</sequence>
<dbReference type="AlphaFoldDB" id="A0AA50DL65"/>
<name>A0AA50DL65_9GAMM</name>
<dbReference type="Gene3D" id="3.40.50.1860">
    <property type="match status" value="1"/>
</dbReference>
<evidence type="ECO:0000313" key="2">
    <source>
        <dbReference type="Proteomes" id="UP001228139"/>
    </source>
</evidence>
<accession>A0AA50DL65</accession>
<dbReference type="EMBL" id="CP132353">
    <property type="protein sequence ID" value="WLS78060.1"/>
    <property type="molecule type" value="Genomic_DNA"/>
</dbReference>